<feature type="domain" description="HTH iclR-type" evidence="7">
    <location>
        <begin position="7"/>
        <end position="69"/>
    </location>
</feature>
<dbReference type="Proteomes" id="UP000570517">
    <property type="component" value="Unassembled WGS sequence"/>
</dbReference>
<dbReference type="PROSITE" id="PS51078">
    <property type="entry name" value="ICLR_ED"/>
    <property type="match status" value="1"/>
</dbReference>
<keyword evidence="4" id="KW-0804">Transcription</keyword>
<dbReference type="InterPro" id="IPR014757">
    <property type="entry name" value="Tscrpt_reg_IclR_C"/>
</dbReference>
<keyword evidence="2" id="KW-0805">Transcription regulation</keyword>
<evidence type="ECO:0000256" key="4">
    <source>
        <dbReference type="ARBA" id="ARBA00023163"/>
    </source>
</evidence>
<dbReference type="AlphaFoldDB" id="A0A850PYV8"/>
<sequence>MSVSVPVQSVERAAAIIRVLAAEPEPLTLARVAEAVGLAKGTTHGLLKTLLAVGFAEQEAGTARYRIAPLLFRLGTSRIDLNLLRSRAINWTDALAARSGEATQVAAFRDGHVVTVHRIVPPNATEKSLGGGPETPLHASAVGKILLAHDVGAYRSIDSVVLDGLTFHTITNKARLDMELAGVRDEGWAGEVEECEPEIATLAAPIRNQHGSVVAAVGVGGHLDRICDPRGRPRQALVTLVVRTGRSISRELGHGRSQ</sequence>
<keyword evidence="3" id="KW-0238">DNA-binding</keyword>
<accession>A0A850PYV8</accession>
<dbReference type="EMBL" id="JABFYL010000046">
    <property type="protein sequence ID" value="NVN52875.1"/>
    <property type="molecule type" value="Genomic_DNA"/>
</dbReference>
<comment type="function">
    <text evidence="5">May be an activator protein for the gylABX operon.</text>
</comment>
<feature type="domain" description="IclR-ED" evidence="8">
    <location>
        <begin position="70"/>
        <end position="254"/>
    </location>
</feature>
<dbReference type="InterPro" id="IPR005471">
    <property type="entry name" value="Tscrpt_reg_IclR_N"/>
</dbReference>
<comment type="caution">
    <text evidence="9">The sequence shown here is derived from an EMBL/GenBank/DDBJ whole genome shotgun (WGS) entry which is preliminary data.</text>
</comment>
<evidence type="ECO:0000259" key="8">
    <source>
        <dbReference type="PROSITE" id="PS51078"/>
    </source>
</evidence>
<dbReference type="GO" id="GO:0045892">
    <property type="term" value="P:negative regulation of DNA-templated transcription"/>
    <property type="evidence" value="ECO:0007669"/>
    <property type="project" value="TreeGrafter"/>
</dbReference>
<evidence type="ECO:0000313" key="10">
    <source>
        <dbReference type="Proteomes" id="UP000570517"/>
    </source>
</evidence>
<dbReference type="SMART" id="SM00346">
    <property type="entry name" value="HTH_ICLR"/>
    <property type="match status" value="1"/>
</dbReference>
<dbReference type="SUPFAM" id="SSF46785">
    <property type="entry name" value="Winged helix' DNA-binding domain"/>
    <property type="match status" value="1"/>
</dbReference>
<organism evidence="9 10">
    <name type="scientific">Mycolicibacterium hippocampi</name>
    <dbReference type="NCBI Taxonomy" id="659824"/>
    <lineage>
        <taxon>Bacteria</taxon>
        <taxon>Bacillati</taxon>
        <taxon>Actinomycetota</taxon>
        <taxon>Actinomycetes</taxon>
        <taxon>Mycobacteriales</taxon>
        <taxon>Mycobacteriaceae</taxon>
        <taxon>Mycolicibacterium</taxon>
    </lineage>
</organism>
<dbReference type="InterPro" id="IPR050707">
    <property type="entry name" value="HTH_MetabolicPath_Reg"/>
</dbReference>
<keyword evidence="1" id="KW-0319">Glycerol metabolism</keyword>
<dbReference type="GO" id="GO:0003677">
    <property type="term" value="F:DNA binding"/>
    <property type="evidence" value="ECO:0007669"/>
    <property type="project" value="UniProtKB-KW"/>
</dbReference>
<reference evidence="9 10" key="1">
    <citation type="submission" date="2020-05" db="EMBL/GenBank/DDBJ databases">
        <title>Draft genome sequence of Mycobacterium hippocampi DL, isolated from European seabass, Dicentrarchus labrax, reared in fish farms.</title>
        <authorList>
            <person name="Stathopoulou P."/>
            <person name="Asimakis E."/>
            <person name="Tzokas K."/>
            <person name="Batargias C."/>
            <person name="Tsiamis G."/>
        </authorList>
    </citation>
    <scope>NUCLEOTIDE SEQUENCE [LARGE SCALE GENOMIC DNA]</scope>
    <source>
        <strain evidence="9 10">DL</strain>
    </source>
</reference>
<evidence type="ECO:0000256" key="3">
    <source>
        <dbReference type="ARBA" id="ARBA00023125"/>
    </source>
</evidence>
<dbReference type="Gene3D" id="3.30.450.40">
    <property type="match status" value="1"/>
</dbReference>
<dbReference type="Pfam" id="PF01614">
    <property type="entry name" value="IclR_C"/>
    <property type="match status" value="1"/>
</dbReference>
<evidence type="ECO:0000256" key="5">
    <source>
        <dbReference type="ARBA" id="ARBA00058938"/>
    </source>
</evidence>
<evidence type="ECO:0000259" key="7">
    <source>
        <dbReference type="PROSITE" id="PS51077"/>
    </source>
</evidence>
<proteinExistence type="predicted"/>
<name>A0A850PYV8_9MYCO</name>
<dbReference type="GO" id="GO:0006071">
    <property type="term" value="P:glycerol metabolic process"/>
    <property type="evidence" value="ECO:0007669"/>
    <property type="project" value="UniProtKB-KW"/>
</dbReference>
<evidence type="ECO:0000256" key="1">
    <source>
        <dbReference type="ARBA" id="ARBA00022798"/>
    </source>
</evidence>
<evidence type="ECO:0000313" key="9">
    <source>
        <dbReference type="EMBL" id="NVN52875.1"/>
    </source>
</evidence>
<gene>
    <name evidence="9" type="ORF">HLY00_2166</name>
</gene>
<dbReference type="InterPro" id="IPR029016">
    <property type="entry name" value="GAF-like_dom_sf"/>
</dbReference>
<keyword evidence="10" id="KW-1185">Reference proteome</keyword>
<dbReference type="GO" id="GO:0003700">
    <property type="term" value="F:DNA-binding transcription factor activity"/>
    <property type="evidence" value="ECO:0007669"/>
    <property type="project" value="TreeGrafter"/>
</dbReference>
<protein>
    <recommendedName>
        <fullName evidence="6">Glycerol operon regulatory protein</fullName>
    </recommendedName>
</protein>
<dbReference type="InterPro" id="IPR036390">
    <property type="entry name" value="WH_DNA-bd_sf"/>
</dbReference>
<dbReference type="InterPro" id="IPR036388">
    <property type="entry name" value="WH-like_DNA-bd_sf"/>
</dbReference>
<dbReference type="PROSITE" id="PS51077">
    <property type="entry name" value="HTH_ICLR"/>
    <property type="match status" value="1"/>
</dbReference>
<dbReference type="FunFam" id="1.10.10.10:FF:000056">
    <property type="entry name" value="IclR family transcriptional regulator"/>
    <property type="match status" value="1"/>
</dbReference>
<dbReference type="Gene3D" id="1.10.10.10">
    <property type="entry name" value="Winged helix-like DNA-binding domain superfamily/Winged helix DNA-binding domain"/>
    <property type="match status" value="1"/>
</dbReference>
<dbReference type="Pfam" id="PF09339">
    <property type="entry name" value="HTH_IclR"/>
    <property type="match status" value="1"/>
</dbReference>
<evidence type="ECO:0000256" key="2">
    <source>
        <dbReference type="ARBA" id="ARBA00023015"/>
    </source>
</evidence>
<evidence type="ECO:0000256" key="6">
    <source>
        <dbReference type="ARBA" id="ARBA00070406"/>
    </source>
</evidence>
<dbReference type="PANTHER" id="PTHR30136:SF24">
    <property type="entry name" value="HTH-TYPE TRANSCRIPTIONAL REPRESSOR ALLR"/>
    <property type="match status" value="1"/>
</dbReference>
<dbReference type="PANTHER" id="PTHR30136">
    <property type="entry name" value="HELIX-TURN-HELIX TRANSCRIPTIONAL REGULATOR, ICLR FAMILY"/>
    <property type="match status" value="1"/>
</dbReference>
<dbReference type="SUPFAM" id="SSF55781">
    <property type="entry name" value="GAF domain-like"/>
    <property type="match status" value="1"/>
</dbReference>